<sequence length="301" mass="32608">MRATMDPVGAVRRLVPPERLTERVTGPDDAFVIAHFGLARPEPDRPVVVNGLVEREVTLHPDEVRALPAHRVESVHECFGNPLTPGERVRRVANLVWTGARLRDVLDLAGVRPEATTLWARGADHGEFGGVASPDYLKDLPLDDVGDRALVAYSCHDAPMTSERGGPLRLVVPGYFGTNSVKWLTDLTLADHRPEHLFTTRLYLRPGPDGRSVPVRELDVSSVVTGVSDGEARGWAWSSTPVVEVVVEADGEPVPAELEAARGRAWQGFRARVGAARTVTARATDAAGRTQPLSGARNAVR</sequence>
<dbReference type="InterPro" id="IPR036374">
    <property type="entry name" value="OxRdtase_Mopterin-bd_sf"/>
</dbReference>
<organism evidence="3 4">
    <name type="scientific">Actinomycetospora aurantiaca</name>
    <dbReference type="NCBI Taxonomy" id="3129233"/>
    <lineage>
        <taxon>Bacteria</taxon>
        <taxon>Bacillati</taxon>
        <taxon>Actinomycetota</taxon>
        <taxon>Actinomycetes</taxon>
        <taxon>Pseudonocardiales</taxon>
        <taxon>Pseudonocardiaceae</taxon>
        <taxon>Actinomycetospora</taxon>
    </lineage>
</organism>
<dbReference type="Gene3D" id="3.90.420.10">
    <property type="entry name" value="Oxidoreductase, molybdopterin-binding domain"/>
    <property type="match status" value="1"/>
</dbReference>
<dbReference type="EMBL" id="JBBEGN010000003">
    <property type="protein sequence ID" value="MEJ2868002.1"/>
    <property type="molecule type" value="Genomic_DNA"/>
</dbReference>
<keyword evidence="4" id="KW-1185">Reference proteome</keyword>
<dbReference type="PRINTS" id="PR00407">
    <property type="entry name" value="EUMOPTERIN"/>
</dbReference>
<gene>
    <name evidence="3" type="ORF">WCD74_09520</name>
</gene>
<feature type="domain" description="Oxidoreductase molybdopterin-binding" evidence="2">
    <location>
        <begin position="47"/>
        <end position="195"/>
    </location>
</feature>
<evidence type="ECO:0000313" key="3">
    <source>
        <dbReference type="EMBL" id="MEJ2868002.1"/>
    </source>
</evidence>
<dbReference type="Pfam" id="PF00174">
    <property type="entry name" value="Oxidored_molyb"/>
    <property type="match status" value="1"/>
</dbReference>
<dbReference type="InterPro" id="IPR008335">
    <property type="entry name" value="Mopterin_OxRdtase_euk"/>
</dbReference>
<dbReference type="SUPFAM" id="SSF81296">
    <property type="entry name" value="E set domains"/>
    <property type="match status" value="1"/>
</dbReference>
<proteinExistence type="predicted"/>
<dbReference type="Proteomes" id="UP001385809">
    <property type="component" value="Unassembled WGS sequence"/>
</dbReference>
<dbReference type="InterPro" id="IPR000572">
    <property type="entry name" value="OxRdtase_Mopterin-bd_dom"/>
</dbReference>
<evidence type="ECO:0000256" key="1">
    <source>
        <dbReference type="SAM" id="MobiDB-lite"/>
    </source>
</evidence>
<protein>
    <submittedName>
        <fullName evidence="3">Molybdopterin-dependent oxidoreductase</fullName>
    </submittedName>
</protein>
<accession>A0ABU8MLJ4</accession>
<evidence type="ECO:0000313" key="4">
    <source>
        <dbReference type="Proteomes" id="UP001385809"/>
    </source>
</evidence>
<dbReference type="PANTHER" id="PTHR19372:SF7">
    <property type="entry name" value="SULFITE OXIDASE, MITOCHONDRIAL"/>
    <property type="match status" value="1"/>
</dbReference>
<dbReference type="PANTHER" id="PTHR19372">
    <property type="entry name" value="SULFITE REDUCTASE"/>
    <property type="match status" value="1"/>
</dbReference>
<dbReference type="InterPro" id="IPR014756">
    <property type="entry name" value="Ig_E-set"/>
</dbReference>
<name>A0ABU8MLJ4_9PSEU</name>
<dbReference type="SUPFAM" id="SSF56524">
    <property type="entry name" value="Oxidoreductase molybdopterin-binding domain"/>
    <property type="match status" value="1"/>
</dbReference>
<comment type="caution">
    <text evidence="3">The sequence shown here is derived from an EMBL/GenBank/DDBJ whole genome shotgun (WGS) entry which is preliminary data.</text>
</comment>
<dbReference type="RefSeq" id="WP_337694601.1">
    <property type="nucleotide sequence ID" value="NZ_JBBEGN010000003.1"/>
</dbReference>
<evidence type="ECO:0000259" key="2">
    <source>
        <dbReference type="Pfam" id="PF00174"/>
    </source>
</evidence>
<dbReference type="Gene3D" id="2.60.40.650">
    <property type="match status" value="1"/>
</dbReference>
<feature type="region of interest" description="Disordered" evidence="1">
    <location>
        <begin position="282"/>
        <end position="301"/>
    </location>
</feature>
<reference evidence="3 4" key="1">
    <citation type="submission" date="2024-03" db="EMBL/GenBank/DDBJ databases">
        <title>Actinomycetospora sp. OC33-EN08, a novel actinomycete isolated from wild orchid (Aerides multiflora).</title>
        <authorList>
            <person name="Suriyachadkun C."/>
        </authorList>
    </citation>
    <scope>NUCLEOTIDE SEQUENCE [LARGE SCALE GENOMIC DNA]</scope>
    <source>
        <strain evidence="3 4">OC33-EN08</strain>
    </source>
</reference>